<dbReference type="EnsemblMetazoa" id="SCAU001778-RA">
    <property type="protein sequence ID" value="SCAU001778-PA"/>
    <property type="gene ID" value="SCAU001778"/>
</dbReference>
<evidence type="ECO:0000313" key="11">
    <source>
        <dbReference type="EnsemblMetazoa" id="SCAU001778-PA"/>
    </source>
</evidence>
<evidence type="ECO:0000256" key="7">
    <source>
        <dbReference type="ARBA" id="ARBA00050517"/>
    </source>
</evidence>
<proteinExistence type="inferred from homology"/>
<dbReference type="FunFam" id="3.40.50.150:FF:000110">
    <property type="entry name" value="methyltransferase-like protein 13 isoform X1"/>
    <property type="match status" value="1"/>
</dbReference>
<dbReference type="GO" id="GO:0032259">
    <property type="term" value="P:methylation"/>
    <property type="evidence" value="ECO:0007669"/>
    <property type="project" value="UniProtKB-KW"/>
</dbReference>
<protein>
    <recommendedName>
        <fullName evidence="9">eEF1A lysine and N-terminal methyltransferase homolog</fullName>
    </recommendedName>
</protein>
<comment type="similarity">
    <text evidence="1">Belongs to the methyltransferase superfamily.</text>
</comment>
<feature type="domain" description="Methyltransferase" evidence="10">
    <location>
        <begin position="49"/>
        <end position="164"/>
    </location>
</feature>
<dbReference type="InterPro" id="IPR025714">
    <property type="entry name" value="Methyltranfer_dom"/>
</dbReference>
<evidence type="ECO:0000256" key="3">
    <source>
        <dbReference type="ARBA" id="ARBA00022679"/>
    </source>
</evidence>
<evidence type="ECO:0000259" key="10">
    <source>
        <dbReference type="Pfam" id="PF13847"/>
    </source>
</evidence>
<keyword evidence="4" id="KW-0511">Multifunctional enzyme</keyword>
<evidence type="ECO:0000256" key="9">
    <source>
        <dbReference type="ARBA" id="ARBA00074872"/>
    </source>
</evidence>
<evidence type="ECO:0000256" key="6">
    <source>
        <dbReference type="ARBA" id="ARBA00048985"/>
    </source>
</evidence>
<comment type="catalytic activity">
    <reaction evidence="6">
        <text>L-lysyl-[protein] + S-adenosyl-L-methionine = N(6)-methyl-L-lysyl-[protein] + S-adenosyl-L-homocysteine + H(+)</text>
        <dbReference type="Rhea" id="RHEA:51736"/>
        <dbReference type="Rhea" id="RHEA-COMP:9752"/>
        <dbReference type="Rhea" id="RHEA-COMP:13053"/>
        <dbReference type="ChEBI" id="CHEBI:15378"/>
        <dbReference type="ChEBI" id="CHEBI:29969"/>
        <dbReference type="ChEBI" id="CHEBI:57856"/>
        <dbReference type="ChEBI" id="CHEBI:59789"/>
        <dbReference type="ChEBI" id="CHEBI:61929"/>
    </reaction>
</comment>
<dbReference type="PANTHER" id="PTHR12176:SF78">
    <property type="entry name" value="EEF1A LYSINE AND N-TERMINAL METHYLTRANSFERASE"/>
    <property type="match status" value="1"/>
</dbReference>
<evidence type="ECO:0000313" key="12">
    <source>
        <dbReference type="Proteomes" id="UP000095300"/>
    </source>
</evidence>
<dbReference type="PANTHER" id="PTHR12176">
    <property type="entry name" value="SAM-DEPENDENT METHYLTRANSFERASE SUPERFAMILY PROTEIN"/>
    <property type="match status" value="1"/>
</dbReference>
<dbReference type="Gene3D" id="3.40.50.150">
    <property type="entry name" value="Vaccinia Virus protein VP39"/>
    <property type="match status" value="2"/>
</dbReference>
<evidence type="ECO:0000256" key="8">
    <source>
        <dbReference type="ARBA" id="ARBA00054536"/>
    </source>
</evidence>
<evidence type="ECO:0000256" key="2">
    <source>
        <dbReference type="ARBA" id="ARBA00022603"/>
    </source>
</evidence>
<comment type="catalytic activity">
    <reaction evidence="7">
        <text>N-terminal glycyl-L-lysyl-L-glutamyl-[protein] + 3 S-adenosyl-L-methionine = N-terminal N,N,N-trimethyl-glycyl-L-lysyl-L-glutamyl-[protein] + 3 S-adenosyl-L-homocysteine + 3 H(+)</text>
        <dbReference type="Rhea" id="RHEA:58440"/>
        <dbReference type="Rhea" id="RHEA-COMP:15140"/>
        <dbReference type="Rhea" id="RHEA-COMP:15143"/>
        <dbReference type="ChEBI" id="CHEBI:15378"/>
        <dbReference type="ChEBI" id="CHEBI:57856"/>
        <dbReference type="ChEBI" id="CHEBI:59789"/>
        <dbReference type="ChEBI" id="CHEBI:142597"/>
        <dbReference type="ChEBI" id="CHEBI:142600"/>
    </reaction>
</comment>
<keyword evidence="2" id="KW-0489">Methyltransferase</keyword>
<dbReference type="SUPFAM" id="SSF53335">
    <property type="entry name" value="S-adenosyl-L-methionine-dependent methyltransferases"/>
    <property type="match status" value="2"/>
</dbReference>
<dbReference type="Pfam" id="PF13847">
    <property type="entry name" value="Methyltransf_31"/>
    <property type="match status" value="1"/>
</dbReference>
<dbReference type="Pfam" id="PF01564">
    <property type="entry name" value="Spermine_synth"/>
    <property type="match status" value="1"/>
</dbReference>
<accession>A0A1I8NT36</accession>
<organism evidence="11 12">
    <name type="scientific">Stomoxys calcitrans</name>
    <name type="common">Stable fly</name>
    <name type="synonym">Conops calcitrans</name>
    <dbReference type="NCBI Taxonomy" id="35570"/>
    <lineage>
        <taxon>Eukaryota</taxon>
        <taxon>Metazoa</taxon>
        <taxon>Ecdysozoa</taxon>
        <taxon>Arthropoda</taxon>
        <taxon>Hexapoda</taxon>
        <taxon>Insecta</taxon>
        <taxon>Pterygota</taxon>
        <taxon>Neoptera</taxon>
        <taxon>Endopterygota</taxon>
        <taxon>Diptera</taxon>
        <taxon>Brachycera</taxon>
        <taxon>Muscomorpha</taxon>
        <taxon>Muscoidea</taxon>
        <taxon>Muscidae</taxon>
        <taxon>Stomoxys</taxon>
    </lineage>
</organism>
<dbReference type="Proteomes" id="UP000095300">
    <property type="component" value="Unassembled WGS sequence"/>
</dbReference>
<dbReference type="AlphaFoldDB" id="A0A1I8NT36"/>
<evidence type="ECO:0000256" key="4">
    <source>
        <dbReference type="ARBA" id="ARBA00023268"/>
    </source>
</evidence>
<comment type="catalytic activity">
    <reaction evidence="5">
        <text>N(6)-methyl-L-lysyl-[protein] + S-adenosyl-L-methionine = N(6),N(6)-dimethyl-L-lysyl-[protein] + S-adenosyl-L-homocysteine + H(+)</text>
        <dbReference type="Rhea" id="RHEA:54196"/>
        <dbReference type="Rhea" id="RHEA-COMP:13053"/>
        <dbReference type="Rhea" id="RHEA-COMP:13827"/>
        <dbReference type="ChEBI" id="CHEBI:15378"/>
        <dbReference type="ChEBI" id="CHEBI:57856"/>
        <dbReference type="ChEBI" id="CHEBI:59789"/>
        <dbReference type="ChEBI" id="CHEBI:61929"/>
        <dbReference type="ChEBI" id="CHEBI:61976"/>
    </reaction>
</comment>
<sequence>MNLLPKTHEEFATVDYWNSFFRKRGKEAFEWYGEYMELCEQIHKYVRRNDKILMLGCGNSKLSMDMYDSGFKDITNIDISAVAIKKMQEINTRTRSDMKFLQMDATNMSFDDEQFSVALDKGTLDALFVDDTDDVRKTVESYFKEIGRVLRTGGRYVCISLLQEHILKHIIEYFPKNSFMLRIVHCPDADRANQEKNAENPDNLSMPVFAFVATKFKALPMAILEFSYSSDKIQRFTSALELQNSVTSLQTAAVVCNGLSRTDVVGHNDVSMDLCKPGDDKPRYTVHIVDQPPARGLGKYAAFIVPQGRDVEWLFSTANGRKKLLEQSKFQRMAVVTLHRDQNYLSMEEVKAELAESIKNFAPVGLKEQIPFLSIGADMGKRETLFKGKSEISGDFLVEEIEGSGGKNFRRLIFMSNQGVVQSEALIKTVKVKGKVEKRVDFGYLACQHHAYMSVGVQLATAGFQRKEQPENNSILVIGLGGGGLCMFLHEAIPDINIVAVDIDPAMAEIAEKYFGLQQNERMHVVIEDGLEYLSNCKKQGRRFTAVLFDVDSKDLSLGMSCPPPAFMSSVVLADVKSIIGDNGLFILNLVCRNDNLREKTLNDLKHVFPALCSFKLNEDLNEIIYCTNNDKFNQLPAWKKSFRGSVQKLNSAAKSKKLCKDDVLDVTDFLNELSI</sequence>
<gene>
    <name evidence="11" type="primary">106091672</name>
</gene>
<evidence type="ECO:0000256" key="5">
    <source>
        <dbReference type="ARBA" id="ARBA00048653"/>
    </source>
</evidence>
<reference evidence="11" key="1">
    <citation type="submission" date="2020-05" db="UniProtKB">
        <authorList>
            <consortium name="EnsemblMetazoa"/>
        </authorList>
    </citation>
    <scope>IDENTIFICATION</scope>
    <source>
        <strain evidence="11">USDA</strain>
    </source>
</reference>
<dbReference type="CDD" id="cd02440">
    <property type="entry name" value="AdoMet_MTases"/>
    <property type="match status" value="2"/>
</dbReference>
<name>A0A1I8NT36_STOCA</name>
<dbReference type="KEGG" id="scac:106091672"/>
<keyword evidence="12" id="KW-1185">Reference proteome</keyword>
<keyword evidence="3" id="KW-0808">Transferase</keyword>
<dbReference type="VEuPathDB" id="VectorBase:SCAU001778"/>
<dbReference type="FunFam" id="3.40.50.150:FF:000462">
    <property type="entry name" value="Methyltransferase-like protein 13"/>
    <property type="match status" value="1"/>
</dbReference>
<comment type="function">
    <text evidence="8">Dual methyltransferase. It catalyzes N-terminal methylation of target proteins via its C-terminus. It catalyzes dimethylation on lysine residues of target proteins via its N-terminus.</text>
</comment>
<dbReference type="GO" id="GO:0008168">
    <property type="term" value="F:methyltransferase activity"/>
    <property type="evidence" value="ECO:0007669"/>
    <property type="project" value="UniProtKB-KW"/>
</dbReference>
<dbReference type="OrthoDB" id="411785at2759"/>
<evidence type="ECO:0000256" key="1">
    <source>
        <dbReference type="ARBA" id="ARBA00008361"/>
    </source>
</evidence>
<dbReference type="STRING" id="35570.A0A1I8NT36"/>
<dbReference type="InterPro" id="IPR029063">
    <property type="entry name" value="SAM-dependent_MTases_sf"/>
</dbReference>
<dbReference type="InterPro" id="IPR051419">
    <property type="entry name" value="Lys/N-term_MeTrsfase_sf"/>
</dbReference>